<reference evidence="3 4" key="1">
    <citation type="submission" date="2023-10" db="EMBL/GenBank/DDBJ databases">
        <title>Characteristics and mechanism of a salt-tolerant marine origin heterotrophic nitrifying- aerobic denitrifying bacteria Marinobacter xestospongiae HN1.</title>
        <authorList>
            <person name="Qi R."/>
        </authorList>
    </citation>
    <scope>NUCLEOTIDE SEQUENCE [LARGE SCALE GENOMIC DNA]</scope>
    <source>
        <strain evidence="3 4">HN1</strain>
    </source>
</reference>
<proteinExistence type="predicted"/>
<dbReference type="Gene3D" id="3.60.120.10">
    <property type="entry name" value="Anthranilate synthase"/>
    <property type="match status" value="1"/>
</dbReference>
<dbReference type="InterPro" id="IPR015890">
    <property type="entry name" value="Chorismate_C"/>
</dbReference>
<evidence type="ECO:0000259" key="2">
    <source>
        <dbReference type="Pfam" id="PF00425"/>
    </source>
</evidence>
<dbReference type="PRINTS" id="PR00095">
    <property type="entry name" value="ANTSNTHASEI"/>
</dbReference>
<keyword evidence="4" id="KW-1185">Reference proteome</keyword>
<evidence type="ECO:0000313" key="3">
    <source>
        <dbReference type="EMBL" id="MDV2079785.1"/>
    </source>
</evidence>
<comment type="caution">
    <text evidence="3">The sequence shown here is derived from an EMBL/GenBank/DDBJ whole genome shotgun (WGS) entry which is preliminary data.</text>
</comment>
<dbReference type="Proteomes" id="UP001269819">
    <property type="component" value="Unassembled WGS sequence"/>
</dbReference>
<dbReference type="PANTHER" id="PTHR11236:SF50">
    <property type="entry name" value="AMINODEOXYCHORISMATE SYNTHASE COMPONENT 1"/>
    <property type="match status" value="1"/>
</dbReference>
<dbReference type="SUPFAM" id="SSF56322">
    <property type="entry name" value="ADC synthase"/>
    <property type="match status" value="1"/>
</dbReference>
<dbReference type="GO" id="GO:0046820">
    <property type="term" value="F:4-amino-4-deoxychorismate synthase activity"/>
    <property type="evidence" value="ECO:0007669"/>
    <property type="project" value="UniProtKB-EC"/>
</dbReference>
<dbReference type="InterPro" id="IPR019999">
    <property type="entry name" value="Anth_synth_I-like"/>
</dbReference>
<dbReference type="InterPro" id="IPR005802">
    <property type="entry name" value="ADC_synth_comp_1"/>
</dbReference>
<evidence type="ECO:0000313" key="4">
    <source>
        <dbReference type="Proteomes" id="UP001269819"/>
    </source>
</evidence>
<gene>
    <name evidence="3" type="primary">pabB</name>
    <name evidence="3" type="ORF">RYS15_13935</name>
</gene>
<name>A0ABU3VZR6_9GAMM</name>
<dbReference type="EC" id="2.6.1.85" evidence="3"/>
<dbReference type="RefSeq" id="WP_316974280.1">
    <property type="nucleotide sequence ID" value="NZ_JAWIIJ010000009.1"/>
</dbReference>
<dbReference type="PANTHER" id="PTHR11236">
    <property type="entry name" value="AMINOBENZOATE/ANTHRANILATE SYNTHASE"/>
    <property type="match status" value="1"/>
</dbReference>
<sequence length="437" mass="48271">MSEHRNILHLDSHQHRERFLTALASQPGFVCFGDPGRPRGAPCWLSAWPIRTLASSGTEDFHECVAQGLANGVRLAGCLDYELGYWTESAFAKSAPGLADTPPPASAGWYNWQLVPDDHDGLRWQIHLAATADSTILDKLDVLRRQSRAAPSAEVATLTLSPFRADEDETSYRRKVQRILDYILAGDCYQVNLSQRFQCRFNGDLWQAYRHLTQCIPTGHAAFLRQGEQQVMSISPESFLAIDCDRQVVTRPIKGTRPRGETEEEDQALARSLKESPKDRAENIMIVDLLRNDLGRFCQPGSVRADQLLALESYRNVHHLVSTVSGRLAADCDAISALLRAFPGGSITGAPKIRAMEIIRELETSPRGPYCGSVFHLDGDGTLYSNIAIRTLYARGNTLYCHGGGGIVADSDPAEEYRETLDKVGPLMQAMELAFGG</sequence>
<dbReference type="Pfam" id="PF00425">
    <property type="entry name" value="Chorismate_bind"/>
    <property type="match status" value="1"/>
</dbReference>
<keyword evidence="3" id="KW-0032">Aminotransferase</keyword>
<dbReference type="EMBL" id="JAWIIJ010000009">
    <property type="protein sequence ID" value="MDV2079785.1"/>
    <property type="molecule type" value="Genomic_DNA"/>
</dbReference>
<protein>
    <submittedName>
        <fullName evidence="3">Aminodeoxychorismate synthase component I</fullName>
        <ecNumber evidence="3">2.6.1.85</ecNumber>
    </submittedName>
</protein>
<accession>A0ABU3VZR6</accession>
<organism evidence="3 4">
    <name type="scientific">Marinobacter xestospongiae</name>
    <dbReference type="NCBI Taxonomy" id="994319"/>
    <lineage>
        <taxon>Bacteria</taxon>
        <taxon>Pseudomonadati</taxon>
        <taxon>Pseudomonadota</taxon>
        <taxon>Gammaproteobacteria</taxon>
        <taxon>Pseudomonadales</taxon>
        <taxon>Marinobacteraceae</taxon>
        <taxon>Marinobacter</taxon>
    </lineage>
</organism>
<keyword evidence="3" id="KW-0808">Transferase</keyword>
<feature type="region of interest" description="Disordered" evidence="1">
    <location>
        <begin position="254"/>
        <end position="275"/>
    </location>
</feature>
<dbReference type="InterPro" id="IPR005801">
    <property type="entry name" value="ADC_synthase"/>
</dbReference>
<feature type="domain" description="Chorismate-utilising enzyme C-terminal" evidence="2">
    <location>
        <begin position="169"/>
        <end position="423"/>
    </location>
</feature>
<dbReference type="NCBIfam" id="TIGR00553">
    <property type="entry name" value="pabB"/>
    <property type="match status" value="1"/>
</dbReference>
<evidence type="ECO:0000256" key="1">
    <source>
        <dbReference type="SAM" id="MobiDB-lite"/>
    </source>
</evidence>